<dbReference type="SMART" id="SM00829">
    <property type="entry name" value="PKS_ER"/>
    <property type="match status" value="1"/>
</dbReference>
<dbReference type="SMART" id="SM00825">
    <property type="entry name" value="PKS_KS"/>
    <property type="match status" value="1"/>
</dbReference>
<dbReference type="InterPro" id="IPR036736">
    <property type="entry name" value="ACP-like_sf"/>
</dbReference>
<dbReference type="EMBL" id="KN832882">
    <property type="protein sequence ID" value="KIM97138.1"/>
    <property type="molecule type" value="Genomic_DNA"/>
</dbReference>
<sequence length="2265" mass="246692">MGSISPPALNGHKTDELFVNDLLQSVGIDTSKPATLDASGSGIVSKDVESIAIIGMACRSSGNVSSAEELWELCSRARSGWTPIPKERWSQEGYFHPNASRTGTYNTEGAYFIQKDVGLFDAPFFNVSASEARSIDPQQRLLLECTYEALENAGVPKESIVGQNVGVFIGGSFSEYSLFCLRDADRVPAYEATGTAQSVLANRLSYYFDLKGPSATVDTACSSGLSALHLACQSLRSGESSHAIVGASHLNVMPDVFISMSNSRLLANSGKSFSFDDRAEGFGRGEGIGCVILKPLSNAIAAGDRIRAVIRNTGMNQDGRTQGISMPNGIAQAELIRSVYESAGLDVRDTGYVEAHGTGTKVGDPIEAAALYSVFGDGRSPKDPLYIGSVKSNIGHTEGASGIMSVIKTALMLEKGFILPNINFNKPNKDIPLAEWNMKVPKTQIPWPRKKHLASVNNFGFGGTNGHVVLEAPPRPSRSKPVNGQKLDAAANGFSNGVNLVNSSKIGIASYKIRFLYVLSANSEKSLKSQMQSLGIYLEQRPEALELSLMGKLAYTLCQRRSFLTWKVAFSARTSSELVRQLSNPDLRPVSSFYAPRISFVFTGQGAQWHAMGRELMKTYPVFTSTIEAADKYLKVLGASWSLTEELSKDATSSIIDQAHISQPACTAIQIALVRLLSAWDIHPAAVVGHSSGEIAAAFAAGILSQESCMAIAYHRGLATVNLKSRFPDLKGSMLAVGAGANEVQPLLKGLKGRAVIACVNSPSSITVSGDEEAIKELQDRIEEQQVFNRKLRVDVAYHSHHMKLVADEYLASLEGIRPRNSSTTMFFSSVTGLEVDGSNLQPSYWVRNLTNPVQFTQALHNMCLSLNDLVSSQQENAIIVELGPHAALEGPIKQTLKAGGESMSSVEYAPTLIRNKDAVETMQHLGATLCTRGLRLNFEAMNFPLSRDKSTAGLLTDLPSYPWLHTTRYWHESRIADNHRFGRLWPRNDILGALADDSNDLEPRWRNIIRLEDMPWLRDHQIQSKIVFPMAGYVTMAIEAAYQRAMTRNIKFDKFEFREISANRALILDESTEVETMITLRPYNEGTKKSTDSWDEFRIFAWAGDIGWVEHCRGMVGVQKDTSINVVDGQRQIEAARKFVRSQSAMMNEKCTEVVDIEKLAANLLGVGVHYGPAFQGFLKCQTAEQLAVAEVEIANTAAMMPKNFEPELVIHPATLDLIIQILWPLLGAGRTGWNKIYMPSGFKRLSISSNMAKIHGSRLHVYGTSPKISPTVVKPVDLDVFATEASNPDHACVILEGYTITPVHHDADFNGDRDLCFKINWEPLQTNATVLPSRELEMDTVIVYDDLPTDFPLPKLQHSLEILTGRAVVCMPLSQVQPEGKVYIVLAELKESLLANINPEGFASIQNLFMTAKGILWVVQGAYQESDSPNGNMAIGLARTIRSETELKFATVDLDPRRTDSAPDASEVITTAFLSTFNSLSSTDDCEMEYMERDGVLNVPKVVVDNEMNNFVRQQLQESKPELLPFSQKDRPLKLKVGSPGLLDTLHFIDDYTLSTPLAESYVEIEVKAVGLNFKDVMIAMGQLVNEHIGVECSGVVTKVGSTVSDLKIGDRVCAISEGSFASYIRCKAECVARIEDSLSFETAATIPLIWTTAYYSLIHIGHLEKGESVLIHAAAGGVGQAAIILAQMIGAEIFVTVGSVDKKSFLMNEYKIPEDRIFFSRDTSFASQIKTITKGQGVDVILNSLAGDALLATWQCLASFGRFVEIGKRDIVNNTRLEMAPFSKNISFSSVDLIVVLTERPLLMKSLLSKVFDLYRQGFVRPITPLSTFPISDVESAFRSLQSGKNLGKITITLGEADMVKVVPAKLSSSLLQADASYLIIGGTGGLGRSIAQWMARKGAKHIILASRSSNVSDNVKSLIQDLALEGTTVLVRQCDVAKQDDVERVISECSGFLPPIRGVIHSAMVLNDILFEKMSFDNYSSVIQPKVQGAWNLHKCLSQNDLDFFIMLSSAAGIIGNKGQAAYSAANTFMNAFAQYRVGQGLPATSIDLAAVTDVGYLAQNTERKEIVMGSMGSEGVNEVELHALIAAAISKEMSQSCSNHCITGLDIAPGFQAPGWMLDAKFSQIRPSHLDKGARSMAKTSLSQSLRQASSIQEAEALVYGGLVDKVSHILMIAKDEIDGRQPIAAYGLDSLVAVEIRNWITRETDASLQVLELLSSGSLIALSQLVVKKSALIDTESFLGSVEVGSGGGRTAAIENGKL</sequence>
<dbReference type="PROSITE" id="PS00606">
    <property type="entry name" value="KS3_1"/>
    <property type="match status" value="1"/>
</dbReference>
<dbReference type="InterPro" id="IPR049552">
    <property type="entry name" value="PKS_DH_N"/>
</dbReference>
<dbReference type="GO" id="GO:0004312">
    <property type="term" value="F:fatty acid synthase activity"/>
    <property type="evidence" value="ECO:0007669"/>
    <property type="project" value="TreeGrafter"/>
</dbReference>
<proteinExistence type="predicted"/>
<dbReference type="InterPro" id="IPR013154">
    <property type="entry name" value="ADH-like_N"/>
</dbReference>
<dbReference type="SUPFAM" id="SSF47336">
    <property type="entry name" value="ACP-like"/>
    <property type="match status" value="1"/>
</dbReference>
<dbReference type="InterPro" id="IPR014043">
    <property type="entry name" value="Acyl_transferase_dom"/>
</dbReference>
<dbReference type="Gene3D" id="1.10.1200.10">
    <property type="entry name" value="ACP-like"/>
    <property type="match status" value="1"/>
</dbReference>
<evidence type="ECO:0000259" key="7">
    <source>
        <dbReference type="PROSITE" id="PS52004"/>
    </source>
</evidence>
<dbReference type="Pfam" id="PF13602">
    <property type="entry name" value="ADH_zinc_N_2"/>
    <property type="match status" value="1"/>
</dbReference>
<dbReference type="HOGENOM" id="CLU_000022_31_0_1"/>
<dbReference type="Pfam" id="PF08659">
    <property type="entry name" value="KR"/>
    <property type="match status" value="1"/>
</dbReference>
<reference evidence="10" key="2">
    <citation type="submission" date="2015-01" db="EMBL/GenBank/DDBJ databases">
        <title>Evolutionary Origins and Diversification of the Mycorrhizal Mutualists.</title>
        <authorList>
            <consortium name="DOE Joint Genome Institute"/>
            <consortium name="Mycorrhizal Genomics Consortium"/>
            <person name="Kohler A."/>
            <person name="Kuo A."/>
            <person name="Nagy L.G."/>
            <person name="Floudas D."/>
            <person name="Copeland A."/>
            <person name="Barry K.W."/>
            <person name="Cichocki N."/>
            <person name="Veneault-Fourrey C."/>
            <person name="LaButti K."/>
            <person name="Lindquist E.A."/>
            <person name="Lipzen A."/>
            <person name="Lundell T."/>
            <person name="Morin E."/>
            <person name="Murat C."/>
            <person name="Riley R."/>
            <person name="Ohm R."/>
            <person name="Sun H."/>
            <person name="Tunlid A."/>
            <person name="Henrissat B."/>
            <person name="Grigoriev I.V."/>
            <person name="Hibbett D.S."/>
            <person name="Martin F."/>
        </authorList>
    </citation>
    <scope>NUCLEOTIDE SEQUENCE [LARGE SCALE GENOMIC DNA]</scope>
    <source>
        <strain evidence="10">Zn</strain>
    </source>
</reference>
<dbReference type="InterPro" id="IPR049900">
    <property type="entry name" value="PKS_mFAS_DH"/>
</dbReference>
<dbReference type="InterPro" id="IPR014031">
    <property type="entry name" value="Ketoacyl_synth_C"/>
</dbReference>
<dbReference type="PANTHER" id="PTHR43775:SF13">
    <property type="entry name" value="POLYKETIDE SYNTHASE 1"/>
    <property type="match status" value="1"/>
</dbReference>
<dbReference type="SUPFAM" id="SSF52151">
    <property type="entry name" value="FabD/lysophospholipase-like"/>
    <property type="match status" value="1"/>
</dbReference>
<evidence type="ECO:0000313" key="9">
    <source>
        <dbReference type="EMBL" id="KIM97138.1"/>
    </source>
</evidence>
<dbReference type="Pfam" id="PF00109">
    <property type="entry name" value="ketoacyl-synt"/>
    <property type="match status" value="1"/>
</dbReference>
<dbReference type="STRING" id="913774.A0A0C3CE19"/>
<accession>A0A0C3CE19</accession>
<keyword evidence="1" id="KW-0596">Phosphopantetheine</keyword>
<dbReference type="InterPro" id="IPR013968">
    <property type="entry name" value="PKS_KR"/>
</dbReference>
<dbReference type="PANTHER" id="PTHR43775">
    <property type="entry name" value="FATTY ACID SYNTHASE"/>
    <property type="match status" value="1"/>
</dbReference>
<dbReference type="InterPro" id="IPR032821">
    <property type="entry name" value="PKS_assoc"/>
</dbReference>
<dbReference type="Gene3D" id="3.90.180.10">
    <property type="entry name" value="Medium-chain alcohol dehydrogenases, catalytic domain"/>
    <property type="match status" value="1"/>
</dbReference>
<keyword evidence="4" id="KW-0511">Multifunctional enzyme</keyword>
<dbReference type="Gene3D" id="3.30.70.3290">
    <property type="match status" value="1"/>
</dbReference>
<feature type="active site" description="Proton acceptor; for dehydratase activity" evidence="5">
    <location>
        <position position="1021"/>
    </location>
</feature>
<dbReference type="InterPro" id="IPR049551">
    <property type="entry name" value="PKS_DH_C"/>
</dbReference>
<dbReference type="InterPro" id="IPR011032">
    <property type="entry name" value="GroES-like_sf"/>
</dbReference>
<dbReference type="Gene3D" id="3.40.47.10">
    <property type="match status" value="1"/>
</dbReference>
<dbReference type="PROSITE" id="PS50075">
    <property type="entry name" value="CARRIER"/>
    <property type="match status" value="1"/>
</dbReference>
<gene>
    <name evidence="9" type="ORF">OIDMADRAFT_32168</name>
</gene>
<dbReference type="SUPFAM" id="SSF51735">
    <property type="entry name" value="NAD(P)-binding Rossmann-fold domains"/>
    <property type="match status" value="2"/>
</dbReference>
<dbReference type="Proteomes" id="UP000054321">
    <property type="component" value="Unassembled WGS sequence"/>
</dbReference>
<dbReference type="InterPro" id="IPR057326">
    <property type="entry name" value="KR_dom"/>
</dbReference>
<evidence type="ECO:0000256" key="5">
    <source>
        <dbReference type="PROSITE-ProRule" id="PRU01363"/>
    </source>
</evidence>
<name>A0A0C3CE19_OIDMZ</name>
<dbReference type="InterPro" id="IPR020806">
    <property type="entry name" value="PKS_PP-bd"/>
</dbReference>
<dbReference type="Gene3D" id="3.40.50.720">
    <property type="entry name" value="NAD(P)-binding Rossmann-like Domain"/>
    <property type="match status" value="2"/>
</dbReference>
<dbReference type="InterPro" id="IPR018201">
    <property type="entry name" value="Ketoacyl_synth_AS"/>
</dbReference>
<dbReference type="PROSITE" id="PS52004">
    <property type="entry name" value="KS3_2"/>
    <property type="match status" value="1"/>
</dbReference>
<evidence type="ECO:0000313" key="10">
    <source>
        <dbReference type="Proteomes" id="UP000054321"/>
    </source>
</evidence>
<dbReference type="InterPro" id="IPR014030">
    <property type="entry name" value="Ketoacyl_synth_N"/>
</dbReference>
<dbReference type="GO" id="GO:1901336">
    <property type="term" value="P:lactone biosynthetic process"/>
    <property type="evidence" value="ECO:0007669"/>
    <property type="project" value="UniProtKB-ARBA"/>
</dbReference>
<dbReference type="SMART" id="SM00822">
    <property type="entry name" value="PKS_KR"/>
    <property type="match status" value="1"/>
</dbReference>
<evidence type="ECO:0000256" key="4">
    <source>
        <dbReference type="ARBA" id="ARBA00023268"/>
    </source>
</evidence>
<keyword evidence="2" id="KW-0597">Phosphoprotein</keyword>
<dbReference type="InterPro" id="IPR001227">
    <property type="entry name" value="Ac_transferase_dom_sf"/>
</dbReference>
<dbReference type="SMART" id="SM00826">
    <property type="entry name" value="PKS_DH"/>
    <property type="match status" value="1"/>
</dbReference>
<dbReference type="InterPro" id="IPR042104">
    <property type="entry name" value="PKS_dehydratase_sf"/>
</dbReference>
<feature type="domain" description="PKS/mFAS DH" evidence="8">
    <location>
        <begin position="989"/>
        <end position="1311"/>
    </location>
</feature>
<evidence type="ECO:0000256" key="1">
    <source>
        <dbReference type="ARBA" id="ARBA00022450"/>
    </source>
</evidence>
<dbReference type="InterPro" id="IPR036291">
    <property type="entry name" value="NAD(P)-bd_dom_sf"/>
</dbReference>
<feature type="active site" description="Proton donor; for dehydratase activity" evidence="5">
    <location>
        <position position="1218"/>
    </location>
</feature>
<dbReference type="InterPro" id="IPR020841">
    <property type="entry name" value="PKS_Beta-ketoAc_synthase_dom"/>
</dbReference>
<evidence type="ECO:0000256" key="3">
    <source>
        <dbReference type="ARBA" id="ARBA00022679"/>
    </source>
</evidence>
<evidence type="ECO:0000256" key="2">
    <source>
        <dbReference type="ARBA" id="ARBA00022553"/>
    </source>
</evidence>
<evidence type="ECO:0000259" key="8">
    <source>
        <dbReference type="PROSITE" id="PS52019"/>
    </source>
</evidence>
<dbReference type="SMART" id="SM00827">
    <property type="entry name" value="PKS_AT"/>
    <property type="match status" value="1"/>
</dbReference>
<dbReference type="InterPro" id="IPR016036">
    <property type="entry name" value="Malonyl_transacylase_ACP-bd"/>
</dbReference>
<dbReference type="Pfam" id="PF02801">
    <property type="entry name" value="Ketoacyl-synt_C"/>
    <property type="match status" value="1"/>
</dbReference>
<protein>
    <submittedName>
        <fullName evidence="9">Uncharacterized protein</fullName>
    </submittedName>
</protein>
<dbReference type="Gene3D" id="3.10.129.110">
    <property type="entry name" value="Polyketide synthase dehydratase"/>
    <property type="match status" value="1"/>
</dbReference>
<feature type="region of interest" description="C-terminal hotdog fold" evidence="5">
    <location>
        <begin position="1153"/>
        <end position="1311"/>
    </location>
</feature>
<dbReference type="Pfam" id="PF23114">
    <property type="entry name" value="NAD-bd_HRPKS_sdrA"/>
    <property type="match status" value="1"/>
</dbReference>
<dbReference type="GO" id="GO:0006633">
    <property type="term" value="P:fatty acid biosynthetic process"/>
    <property type="evidence" value="ECO:0007669"/>
    <property type="project" value="InterPro"/>
</dbReference>
<dbReference type="Pfam" id="PF08240">
    <property type="entry name" value="ADH_N"/>
    <property type="match status" value="1"/>
</dbReference>
<dbReference type="FunFam" id="3.40.366.10:FF:000002">
    <property type="entry name" value="Probable polyketide synthase 2"/>
    <property type="match status" value="1"/>
</dbReference>
<feature type="domain" description="Carrier" evidence="6">
    <location>
        <begin position="2159"/>
        <end position="2236"/>
    </location>
</feature>
<dbReference type="Pfam" id="PF16197">
    <property type="entry name" value="KAsynt_C_assoc"/>
    <property type="match status" value="1"/>
</dbReference>
<dbReference type="Pfam" id="PF21089">
    <property type="entry name" value="PKS_DH_N"/>
    <property type="match status" value="1"/>
</dbReference>
<dbReference type="Pfam" id="PF14765">
    <property type="entry name" value="PS-DH"/>
    <property type="match status" value="1"/>
</dbReference>
<dbReference type="GO" id="GO:0030639">
    <property type="term" value="P:polyketide biosynthetic process"/>
    <property type="evidence" value="ECO:0007669"/>
    <property type="project" value="UniProtKB-ARBA"/>
</dbReference>
<dbReference type="SUPFAM" id="SSF53901">
    <property type="entry name" value="Thiolase-like"/>
    <property type="match status" value="1"/>
</dbReference>
<dbReference type="GO" id="GO:0031177">
    <property type="term" value="F:phosphopantetheine binding"/>
    <property type="evidence" value="ECO:0007669"/>
    <property type="project" value="InterPro"/>
</dbReference>
<dbReference type="CDD" id="cd00833">
    <property type="entry name" value="PKS"/>
    <property type="match status" value="1"/>
</dbReference>
<dbReference type="InterPro" id="IPR020843">
    <property type="entry name" value="ER"/>
</dbReference>
<dbReference type="InterPro" id="IPR016035">
    <property type="entry name" value="Acyl_Trfase/lysoPLipase"/>
</dbReference>
<dbReference type="InterPro" id="IPR006162">
    <property type="entry name" value="Ppantetheine_attach_site"/>
</dbReference>
<dbReference type="InterPro" id="IPR009081">
    <property type="entry name" value="PP-bd_ACP"/>
</dbReference>
<dbReference type="Gene3D" id="3.40.366.10">
    <property type="entry name" value="Malonyl-Coenzyme A Acyl Carrier Protein, domain 2"/>
    <property type="match status" value="1"/>
</dbReference>
<feature type="region of interest" description="N-terminal hotdog fold" evidence="5">
    <location>
        <begin position="989"/>
        <end position="1124"/>
    </location>
</feature>
<dbReference type="InterPro" id="IPR050091">
    <property type="entry name" value="PKS_NRPS_Biosynth_Enz"/>
</dbReference>
<dbReference type="SMART" id="SM00823">
    <property type="entry name" value="PKS_PP"/>
    <property type="match status" value="1"/>
</dbReference>
<reference evidence="9 10" key="1">
    <citation type="submission" date="2014-04" db="EMBL/GenBank/DDBJ databases">
        <authorList>
            <consortium name="DOE Joint Genome Institute"/>
            <person name="Kuo A."/>
            <person name="Martino E."/>
            <person name="Perotto S."/>
            <person name="Kohler A."/>
            <person name="Nagy L.G."/>
            <person name="Floudas D."/>
            <person name="Copeland A."/>
            <person name="Barry K.W."/>
            <person name="Cichocki N."/>
            <person name="Veneault-Fourrey C."/>
            <person name="LaButti K."/>
            <person name="Lindquist E.A."/>
            <person name="Lipzen A."/>
            <person name="Lundell T."/>
            <person name="Morin E."/>
            <person name="Murat C."/>
            <person name="Sun H."/>
            <person name="Tunlid A."/>
            <person name="Henrissat B."/>
            <person name="Grigoriev I.V."/>
            <person name="Hibbett D.S."/>
            <person name="Martin F."/>
            <person name="Nordberg H.P."/>
            <person name="Cantor M.N."/>
            <person name="Hua S.X."/>
        </authorList>
    </citation>
    <scope>NUCLEOTIDE SEQUENCE [LARGE SCALE GENOMIC DNA]</scope>
    <source>
        <strain evidence="9 10">Zn</strain>
    </source>
</reference>
<keyword evidence="10" id="KW-1185">Reference proteome</keyword>
<dbReference type="InterPro" id="IPR020807">
    <property type="entry name" value="PKS_DH"/>
</dbReference>
<dbReference type="InterPro" id="IPR056501">
    <property type="entry name" value="NAD-bd_HRPKS_sdrA"/>
</dbReference>
<dbReference type="PROSITE" id="PS52019">
    <property type="entry name" value="PKS_MFAS_DH"/>
    <property type="match status" value="1"/>
</dbReference>
<dbReference type="PROSITE" id="PS00012">
    <property type="entry name" value="PHOSPHOPANTETHEINE"/>
    <property type="match status" value="1"/>
</dbReference>
<dbReference type="InterPro" id="IPR016039">
    <property type="entry name" value="Thiolase-like"/>
</dbReference>
<dbReference type="SUPFAM" id="SSF50129">
    <property type="entry name" value="GroES-like"/>
    <property type="match status" value="1"/>
</dbReference>
<dbReference type="GO" id="GO:0016491">
    <property type="term" value="F:oxidoreductase activity"/>
    <property type="evidence" value="ECO:0007669"/>
    <property type="project" value="InterPro"/>
</dbReference>
<dbReference type="FunFam" id="3.40.50.720:FF:000209">
    <property type="entry name" value="Polyketide synthase Pks12"/>
    <property type="match status" value="1"/>
</dbReference>
<evidence type="ECO:0000259" key="6">
    <source>
        <dbReference type="PROSITE" id="PS50075"/>
    </source>
</evidence>
<organism evidence="9 10">
    <name type="scientific">Oidiodendron maius (strain Zn)</name>
    <dbReference type="NCBI Taxonomy" id="913774"/>
    <lineage>
        <taxon>Eukaryota</taxon>
        <taxon>Fungi</taxon>
        <taxon>Dikarya</taxon>
        <taxon>Ascomycota</taxon>
        <taxon>Pezizomycotina</taxon>
        <taxon>Leotiomycetes</taxon>
        <taxon>Leotiomycetes incertae sedis</taxon>
        <taxon>Myxotrichaceae</taxon>
        <taxon>Oidiodendron</taxon>
    </lineage>
</organism>
<dbReference type="CDD" id="cd05195">
    <property type="entry name" value="enoyl_red"/>
    <property type="match status" value="1"/>
</dbReference>
<dbReference type="Pfam" id="PF23297">
    <property type="entry name" value="ACP_SdgA_C"/>
    <property type="match status" value="1"/>
</dbReference>
<keyword evidence="3" id="KW-0808">Transferase</keyword>
<dbReference type="SUPFAM" id="SSF55048">
    <property type="entry name" value="Probable ACP-binding domain of malonyl-CoA ACP transacylase"/>
    <property type="match status" value="1"/>
</dbReference>
<dbReference type="Pfam" id="PF00698">
    <property type="entry name" value="Acyl_transf_1"/>
    <property type="match status" value="1"/>
</dbReference>
<dbReference type="OrthoDB" id="329835at2759"/>
<dbReference type="GO" id="GO:0004315">
    <property type="term" value="F:3-oxoacyl-[acyl-carrier-protein] synthase activity"/>
    <property type="evidence" value="ECO:0007669"/>
    <property type="project" value="InterPro"/>
</dbReference>
<feature type="domain" description="Ketosynthase family 3 (KS3)" evidence="7">
    <location>
        <begin position="48"/>
        <end position="472"/>
    </location>
</feature>
<dbReference type="InParanoid" id="A0A0C3CE19"/>